<dbReference type="PANTHER" id="PTHR10196">
    <property type="entry name" value="SUGAR KINASE"/>
    <property type="match status" value="1"/>
</dbReference>
<dbReference type="EMBL" id="SLXQ01000010">
    <property type="protein sequence ID" value="TCP48472.1"/>
    <property type="molecule type" value="Genomic_DNA"/>
</dbReference>
<reference evidence="10 11" key="1">
    <citation type="submission" date="2019-03" db="EMBL/GenBank/DDBJ databases">
        <title>Genomic Encyclopedia of Type Strains, Phase IV (KMG-IV): sequencing the most valuable type-strain genomes for metagenomic binning, comparative biology and taxonomic classification.</title>
        <authorList>
            <person name="Goeker M."/>
        </authorList>
    </citation>
    <scope>NUCLEOTIDE SEQUENCE [LARGE SCALE GENOMIC DNA]</scope>
    <source>
        <strain evidence="10 11">DSM 45765</strain>
    </source>
</reference>
<evidence type="ECO:0000256" key="1">
    <source>
        <dbReference type="ARBA" id="ARBA00009156"/>
    </source>
</evidence>
<evidence type="ECO:0000256" key="2">
    <source>
        <dbReference type="ARBA" id="ARBA00022679"/>
    </source>
</evidence>
<evidence type="ECO:0000259" key="9">
    <source>
        <dbReference type="Pfam" id="PF02782"/>
    </source>
</evidence>
<dbReference type="GO" id="GO:0005524">
    <property type="term" value="F:ATP binding"/>
    <property type="evidence" value="ECO:0007669"/>
    <property type="project" value="UniProtKB-KW"/>
</dbReference>
<dbReference type="InterPro" id="IPR018483">
    <property type="entry name" value="Carb_kinase_FGGY_CS"/>
</dbReference>
<dbReference type="Gene3D" id="3.30.420.40">
    <property type="match status" value="2"/>
</dbReference>
<name>A0A4R2QGW2_9PSEU</name>
<dbReference type="SUPFAM" id="SSF53067">
    <property type="entry name" value="Actin-like ATPase domain"/>
    <property type="match status" value="2"/>
</dbReference>
<dbReference type="PIRSF" id="PIRSF000538">
    <property type="entry name" value="GlpK"/>
    <property type="match status" value="1"/>
</dbReference>
<dbReference type="Pfam" id="PF00370">
    <property type="entry name" value="FGGY_N"/>
    <property type="match status" value="1"/>
</dbReference>
<dbReference type="InterPro" id="IPR043129">
    <property type="entry name" value="ATPase_NBD"/>
</dbReference>
<proteinExistence type="inferred from homology"/>
<gene>
    <name evidence="10" type="ORF">EV191_11029</name>
</gene>
<feature type="domain" description="Carbohydrate kinase FGGY N-terminal" evidence="8">
    <location>
        <begin position="4"/>
        <end position="237"/>
    </location>
</feature>
<dbReference type="OrthoDB" id="9805576at2"/>
<dbReference type="Pfam" id="PF02782">
    <property type="entry name" value="FGGY_C"/>
    <property type="match status" value="1"/>
</dbReference>
<evidence type="ECO:0000313" key="11">
    <source>
        <dbReference type="Proteomes" id="UP000294911"/>
    </source>
</evidence>
<dbReference type="InterPro" id="IPR000577">
    <property type="entry name" value="Carb_kinase_FGGY"/>
</dbReference>
<dbReference type="AlphaFoldDB" id="A0A4R2QGW2"/>
<dbReference type="GO" id="GO:0004370">
    <property type="term" value="F:glycerol kinase activity"/>
    <property type="evidence" value="ECO:0007669"/>
    <property type="project" value="TreeGrafter"/>
</dbReference>
<evidence type="ECO:0000259" key="8">
    <source>
        <dbReference type="Pfam" id="PF00370"/>
    </source>
</evidence>
<sequence length="483" mass="50477">MTVVLAIDQGTSGTKAMVVDGDDQVRGVVELPVRPDYLAGGGVEQDPAELLESVLESGRAAVAQAGVPIDCVTLANQGETVLAWDPATGRALSNAVVWQDRRSADICRNLSDSAELVAERTGLVLDPYFSAPKMRWIRDNHGTGGVVTTSDTWLLHQLTGEFVTDAATASRSLLTNLDSLAGDTDGGWDAELLTLFGLDGERLPRIVACDEVIGETTAFGRAIPVGGLVVDQQAALLAQSCLDPGEAKCTFGTGAFLLTNMGTSAARSTAGLASSVAWRVRGQTTYCLDGQVPTAASAVRWLQDLGLLGDAAELDRLAAHDAGGVLCVPALAGLSAPWWEPTATAALTGMTLSTSAGHVIKAVLDGIAAQVAELADCASRDLGRPLRSLRVDGGLTRSRVLLQTLADLLQIQVEVYPSAHATALGAAAFARTAYAPELALPEAIVSWAPSTSFSPQLPERTAAEFRARWRDAVDRAAISKETP</sequence>
<dbReference type="PROSITE" id="PS00933">
    <property type="entry name" value="FGGY_KINASES_1"/>
    <property type="match status" value="1"/>
</dbReference>
<dbReference type="GO" id="GO:0005829">
    <property type="term" value="C:cytosol"/>
    <property type="evidence" value="ECO:0007669"/>
    <property type="project" value="TreeGrafter"/>
</dbReference>
<evidence type="ECO:0000313" key="10">
    <source>
        <dbReference type="EMBL" id="TCP48472.1"/>
    </source>
</evidence>
<dbReference type="RefSeq" id="WP_132878756.1">
    <property type="nucleotide sequence ID" value="NZ_SLXQ01000010.1"/>
</dbReference>
<keyword evidence="4 7" id="KW-0418">Kinase</keyword>
<evidence type="ECO:0000256" key="7">
    <source>
        <dbReference type="RuleBase" id="RU003733"/>
    </source>
</evidence>
<dbReference type="Proteomes" id="UP000294911">
    <property type="component" value="Unassembled WGS sequence"/>
</dbReference>
<dbReference type="InterPro" id="IPR018484">
    <property type="entry name" value="FGGY_N"/>
</dbReference>
<dbReference type="PANTHER" id="PTHR10196:SF69">
    <property type="entry name" value="GLYCEROL KINASE"/>
    <property type="match status" value="1"/>
</dbReference>
<dbReference type="PROSITE" id="PS00445">
    <property type="entry name" value="FGGY_KINASES_2"/>
    <property type="match status" value="1"/>
</dbReference>
<dbReference type="InterPro" id="IPR018485">
    <property type="entry name" value="FGGY_C"/>
</dbReference>
<keyword evidence="5" id="KW-0067">ATP-binding</keyword>
<evidence type="ECO:0000256" key="5">
    <source>
        <dbReference type="ARBA" id="ARBA00022840"/>
    </source>
</evidence>
<dbReference type="GO" id="GO:0019563">
    <property type="term" value="P:glycerol catabolic process"/>
    <property type="evidence" value="ECO:0007669"/>
    <property type="project" value="TreeGrafter"/>
</dbReference>
<organism evidence="10 11">
    <name type="scientific">Tamaricihabitans halophyticus</name>
    <dbReference type="NCBI Taxonomy" id="1262583"/>
    <lineage>
        <taxon>Bacteria</taxon>
        <taxon>Bacillati</taxon>
        <taxon>Actinomycetota</taxon>
        <taxon>Actinomycetes</taxon>
        <taxon>Pseudonocardiales</taxon>
        <taxon>Pseudonocardiaceae</taxon>
        <taxon>Tamaricihabitans</taxon>
    </lineage>
</organism>
<evidence type="ECO:0000256" key="3">
    <source>
        <dbReference type="ARBA" id="ARBA00022741"/>
    </source>
</evidence>
<keyword evidence="11" id="KW-1185">Reference proteome</keyword>
<keyword evidence="3" id="KW-0547">Nucleotide-binding</keyword>
<feature type="domain" description="Carbohydrate kinase FGGY C-terminal" evidence="9">
    <location>
        <begin position="247"/>
        <end position="433"/>
    </location>
</feature>
<keyword evidence="2 7" id="KW-0808">Transferase</keyword>
<protein>
    <recommendedName>
        <fullName evidence="6">ATP:glycerol 3-phosphotransferase</fullName>
    </recommendedName>
</protein>
<evidence type="ECO:0000256" key="4">
    <source>
        <dbReference type="ARBA" id="ARBA00022777"/>
    </source>
</evidence>
<accession>A0A4R2QGW2</accession>
<evidence type="ECO:0000256" key="6">
    <source>
        <dbReference type="ARBA" id="ARBA00043149"/>
    </source>
</evidence>
<comment type="caution">
    <text evidence="10">The sequence shown here is derived from an EMBL/GenBank/DDBJ whole genome shotgun (WGS) entry which is preliminary data.</text>
</comment>
<comment type="similarity">
    <text evidence="1 7">Belongs to the FGGY kinase family.</text>
</comment>